<dbReference type="Proteomes" id="UP001596152">
    <property type="component" value="Unassembled WGS sequence"/>
</dbReference>
<protein>
    <submittedName>
        <fullName evidence="2">ImuA family protein</fullName>
    </submittedName>
</protein>
<organism evidence="2 3">
    <name type="scientific">Brevundimonas staleyi</name>
    <dbReference type="NCBI Taxonomy" id="74326"/>
    <lineage>
        <taxon>Bacteria</taxon>
        <taxon>Pseudomonadati</taxon>
        <taxon>Pseudomonadota</taxon>
        <taxon>Alphaproteobacteria</taxon>
        <taxon>Caulobacterales</taxon>
        <taxon>Caulobacteraceae</taxon>
        <taxon>Brevundimonas</taxon>
    </lineage>
</organism>
<evidence type="ECO:0000313" key="2">
    <source>
        <dbReference type="EMBL" id="MFC5344047.1"/>
    </source>
</evidence>
<accession>A0ABW0FRK3</accession>
<evidence type="ECO:0000256" key="1">
    <source>
        <dbReference type="SAM" id="MobiDB-lite"/>
    </source>
</evidence>
<dbReference type="Gene3D" id="3.40.50.300">
    <property type="entry name" value="P-loop containing nucleotide triphosphate hydrolases"/>
    <property type="match status" value="1"/>
</dbReference>
<proteinExistence type="predicted"/>
<feature type="region of interest" description="Disordered" evidence="1">
    <location>
        <begin position="1"/>
        <end position="20"/>
    </location>
</feature>
<dbReference type="EMBL" id="JBHSLF010000018">
    <property type="protein sequence ID" value="MFC5344047.1"/>
    <property type="molecule type" value="Genomic_DNA"/>
</dbReference>
<dbReference type="RefSeq" id="WP_374037407.1">
    <property type="nucleotide sequence ID" value="NZ_CP169082.1"/>
</dbReference>
<dbReference type="SUPFAM" id="SSF52540">
    <property type="entry name" value="P-loop containing nucleoside triphosphate hydrolases"/>
    <property type="match status" value="1"/>
</dbReference>
<keyword evidence="3" id="KW-1185">Reference proteome</keyword>
<comment type="caution">
    <text evidence="2">The sequence shown here is derived from an EMBL/GenBank/DDBJ whole genome shotgun (WGS) entry which is preliminary data.</text>
</comment>
<reference evidence="3" key="1">
    <citation type="journal article" date="2019" name="Int. J. Syst. Evol. Microbiol.">
        <title>The Global Catalogue of Microorganisms (GCM) 10K type strain sequencing project: providing services to taxonomists for standard genome sequencing and annotation.</title>
        <authorList>
            <consortium name="The Broad Institute Genomics Platform"/>
            <consortium name="The Broad Institute Genome Sequencing Center for Infectious Disease"/>
            <person name="Wu L."/>
            <person name="Ma J."/>
        </authorList>
    </citation>
    <scope>NUCLEOTIDE SEQUENCE [LARGE SCALE GENOMIC DNA]</scope>
    <source>
        <strain evidence="3">JCM 12125</strain>
    </source>
</reference>
<evidence type="ECO:0000313" key="3">
    <source>
        <dbReference type="Proteomes" id="UP001596152"/>
    </source>
</evidence>
<dbReference type="InterPro" id="IPR027417">
    <property type="entry name" value="P-loop_NTPase"/>
</dbReference>
<gene>
    <name evidence="2" type="ORF">ACFPIE_08995</name>
</gene>
<name>A0ABW0FRK3_9CAUL</name>
<sequence length="220" mass="23341">MSLPSSSAPDPAPPPLSTLSEGLEEVCAGGARDVASALAFTLGRADVGAGRGVVLSATRAWLGENGRPYGPGLAGFRAREGFLLVETKTEGQALWVMEQALRSGGAALVIGTVDGAELAQTRRLEFAARDGACSGVLLRSRSGDLSAARRRWRITTLASNGGRFDRRAPGRMTIRAEMTRSRMERPGVWMLEQDDETDRLRLADRLAGDGLGAVGRTQYA</sequence>